<evidence type="ECO:0000256" key="1">
    <source>
        <dbReference type="SAM" id="MobiDB-lite"/>
    </source>
</evidence>
<feature type="compositionally biased region" description="Polar residues" evidence="1">
    <location>
        <begin position="1"/>
        <end position="11"/>
    </location>
</feature>
<reference evidence="2" key="1">
    <citation type="journal article" date="2023" name="G3 (Bethesda)">
        <title>A reference genome for the long-term kleptoplast-retaining sea slug Elysia crispata morphotype clarki.</title>
        <authorList>
            <person name="Eastman K.E."/>
            <person name="Pendleton A.L."/>
            <person name="Shaikh M.A."/>
            <person name="Suttiyut T."/>
            <person name="Ogas R."/>
            <person name="Tomko P."/>
            <person name="Gavelis G."/>
            <person name="Widhalm J.R."/>
            <person name="Wisecaver J.H."/>
        </authorList>
    </citation>
    <scope>NUCLEOTIDE SEQUENCE</scope>
    <source>
        <strain evidence="2">ECLA1</strain>
    </source>
</reference>
<comment type="caution">
    <text evidence="2">The sequence shown here is derived from an EMBL/GenBank/DDBJ whole genome shotgun (WGS) entry which is preliminary data.</text>
</comment>
<organism evidence="2 3">
    <name type="scientific">Elysia crispata</name>
    <name type="common">lettuce slug</name>
    <dbReference type="NCBI Taxonomy" id="231223"/>
    <lineage>
        <taxon>Eukaryota</taxon>
        <taxon>Metazoa</taxon>
        <taxon>Spiralia</taxon>
        <taxon>Lophotrochozoa</taxon>
        <taxon>Mollusca</taxon>
        <taxon>Gastropoda</taxon>
        <taxon>Heterobranchia</taxon>
        <taxon>Euthyneura</taxon>
        <taxon>Panpulmonata</taxon>
        <taxon>Sacoglossa</taxon>
        <taxon>Placobranchoidea</taxon>
        <taxon>Plakobranchidae</taxon>
        <taxon>Elysia</taxon>
    </lineage>
</organism>
<feature type="region of interest" description="Disordered" evidence="1">
    <location>
        <begin position="1"/>
        <end position="26"/>
    </location>
</feature>
<evidence type="ECO:0000313" key="3">
    <source>
        <dbReference type="Proteomes" id="UP001283361"/>
    </source>
</evidence>
<dbReference type="Proteomes" id="UP001283361">
    <property type="component" value="Unassembled WGS sequence"/>
</dbReference>
<dbReference type="EMBL" id="JAWDGP010002798">
    <property type="protein sequence ID" value="KAK3779888.1"/>
    <property type="molecule type" value="Genomic_DNA"/>
</dbReference>
<accession>A0AAE1A234</accession>
<proteinExistence type="predicted"/>
<evidence type="ECO:0000313" key="2">
    <source>
        <dbReference type="EMBL" id="KAK3779888.1"/>
    </source>
</evidence>
<gene>
    <name evidence="2" type="ORF">RRG08_020233</name>
</gene>
<dbReference type="AlphaFoldDB" id="A0AAE1A234"/>
<name>A0AAE1A234_9GAST</name>
<protein>
    <submittedName>
        <fullName evidence="2">Uncharacterized protein</fullName>
    </submittedName>
</protein>
<sequence>MSSRKCPSSVSRLPEDARLCAGPGSTMGESLAVCRVSGHWTGRVYLGQVWGGMESKPQPQRDGSTWRSVHVNLVSDCGHLVIGLFHDGAFVRTPHFGDKLTIYCDKTDRAGRHWN</sequence>
<keyword evidence="3" id="KW-1185">Reference proteome</keyword>